<organism evidence="7 8">
    <name type="scientific">Pontibacter ummariensis</name>
    <dbReference type="NCBI Taxonomy" id="1610492"/>
    <lineage>
        <taxon>Bacteria</taxon>
        <taxon>Pseudomonadati</taxon>
        <taxon>Bacteroidota</taxon>
        <taxon>Cytophagia</taxon>
        <taxon>Cytophagales</taxon>
        <taxon>Hymenobacteraceae</taxon>
        <taxon>Pontibacter</taxon>
    </lineage>
</organism>
<proteinExistence type="inferred from homology"/>
<evidence type="ECO:0000256" key="2">
    <source>
        <dbReference type="ARBA" id="ARBA00022801"/>
    </source>
</evidence>
<evidence type="ECO:0000256" key="4">
    <source>
        <dbReference type="RuleBase" id="RU361169"/>
    </source>
</evidence>
<keyword evidence="8" id="KW-1185">Reference proteome</keyword>
<feature type="domain" description="Rhamnogalacturonase A/B/Epimerase-like pectate lyase" evidence="6">
    <location>
        <begin position="76"/>
        <end position="131"/>
    </location>
</feature>
<keyword evidence="5" id="KW-0732">Signal</keyword>
<dbReference type="InterPro" id="IPR051801">
    <property type="entry name" value="GH28_Enzymes"/>
</dbReference>
<dbReference type="OrthoDB" id="9795222at2"/>
<dbReference type="SMART" id="SM00710">
    <property type="entry name" value="PbH1"/>
    <property type="match status" value="5"/>
</dbReference>
<keyword evidence="3 4" id="KW-0326">Glycosidase</keyword>
<evidence type="ECO:0000313" key="7">
    <source>
        <dbReference type="EMBL" id="SNS75597.1"/>
    </source>
</evidence>
<name>A0A239H2I6_9BACT</name>
<dbReference type="Pfam" id="PF12708">
    <property type="entry name" value="Pect-lyase_RHGA_epim"/>
    <property type="match status" value="1"/>
</dbReference>
<dbReference type="InterPro" id="IPR000743">
    <property type="entry name" value="Glyco_hydro_28"/>
</dbReference>
<dbReference type="InterPro" id="IPR006626">
    <property type="entry name" value="PbH1"/>
</dbReference>
<protein>
    <submittedName>
        <fullName evidence="7">Polygalacturonase</fullName>
    </submittedName>
</protein>
<dbReference type="PROSITE" id="PS00502">
    <property type="entry name" value="POLYGALACTURONASE"/>
    <property type="match status" value="1"/>
</dbReference>
<dbReference type="GO" id="GO:0005975">
    <property type="term" value="P:carbohydrate metabolic process"/>
    <property type="evidence" value="ECO:0007669"/>
    <property type="project" value="InterPro"/>
</dbReference>
<feature type="signal peptide" evidence="5">
    <location>
        <begin position="1"/>
        <end position="20"/>
    </location>
</feature>
<dbReference type="Pfam" id="PF00295">
    <property type="entry name" value="Glyco_hydro_28"/>
    <property type="match status" value="1"/>
</dbReference>
<dbReference type="AlphaFoldDB" id="A0A239H2I6"/>
<dbReference type="PANTHER" id="PTHR31339:SF9">
    <property type="entry name" value="PLASMIN AND FIBRONECTIN-BINDING PROTEIN A"/>
    <property type="match status" value="1"/>
</dbReference>
<dbReference type="PANTHER" id="PTHR31339">
    <property type="entry name" value="PECTIN LYASE-RELATED"/>
    <property type="match status" value="1"/>
</dbReference>
<accession>A0A239H2I6</accession>
<comment type="similarity">
    <text evidence="1 4">Belongs to the glycosyl hydrolase 28 family.</text>
</comment>
<sequence>MNIKRTSVNRFLLLVGLAGALNVSCQRQPVAQAPAAVSTASHTTASSTQNRIAAMYEGLEFDMPRVQEPSFPNYSVSITDFGAVGDGLTKNTEAFERAIADVAAKGGGKVVIPRGMWLTGPIVLKSNINLYAEDGAMVIFSKDFDDYPLVATSFEGLDTYRCQSPISGRGLENVAITGKGTFDGSGDAWRPVKKSKLTDSQWKKLVKSGGVLSDDGKVWYPSESSKRGDTAGNFNVPDYDRKEQFETVKDFMRPVMVSLVECNKVLLDGPTFQNSPAWNLHPLMSENVILRNLNVRNPWYSQNGDGLDLESCKNALIYDNTFDVGDDAICIKSGKNEDGRRRGMPTENVIIKNNTVYHGHGGFVVGSEMSGGVKNVHVSDCTFMGTDIGLRFKSTRGRGGVVENIYISNIDMIDIPTEAISFNLFYGGNSPVLEEGQSADTEARVEELVPVTEETPSFKDIYMKNIRVAGAEQALALQGLPEMNLKNVRLENAVLKAKKGITAVDADGIQLKNVKVLTEQGPALTIYNSKNIEVNGLTYKETQEPIVKVLGPLTQNIKLERKDFKDSAKQVSKGRDLSNTALSME</sequence>
<feature type="chain" id="PRO_5012557183" evidence="5">
    <location>
        <begin position="21"/>
        <end position="585"/>
    </location>
</feature>
<evidence type="ECO:0000256" key="5">
    <source>
        <dbReference type="SAM" id="SignalP"/>
    </source>
</evidence>
<dbReference type="InterPro" id="IPR011050">
    <property type="entry name" value="Pectin_lyase_fold/virulence"/>
</dbReference>
<reference evidence="8" key="1">
    <citation type="submission" date="2017-06" db="EMBL/GenBank/DDBJ databases">
        <authorList>
            <person name="Varghese N."/>
            <person name="Submissions S."/>
        </authorList>
    </citation>
    <scope>NUCLEOTIDE SEQUENCE [LARGE SCALE GENOMIC DNA]</scope>
    <source>
        <strain evidence="8">NKM1</strain>
    </source>
</reference>
<evidence type="ECO:0000259" key="6">
    <source>
        <dbReference type="Pfam" id="PF12708"/>
    </source>
</evidence>
<dbReference type="GO" id="GO:0004650">
    <property type="term" value="F:polygalacturonase activity"/>
    <property type="evidence" value="ECO:0007669"/>
    <property type="project" value="InterPro"/>
</dbReference>
<keyword evidence="2 4" id="KW-0378">Hydrolase</keyword>
<gene>
    <name evidence="7" type="ORF">SAMN06296052_112139</name>
</gene>
<evidence type="ECO:0000256" key="1">
    <source>
        <dbReference type="ARBA" id="ARBA00008834"/>
    </source>
</evidence>
<dbReference type="InterPro" id="IPR024535">
    <property type="entry name" value="RHGA/B-epi-like_pectate_lyase"/>
</dbReference>
<dbReference type="EMBL" id="FZOQ01000012">
    <property type="protein sequence ID" value="SNS75597.1"/>
    <property type="molecule type" value="Genomic_DNA"/>
</dbReference>
<dbReference type="InterPro" id="IPR012334">
    <property type="entry name" value="Pectin_lyas_fold"/>
</dbReference>
<dbReference type="Proteomes" id="UP000198432">
    <property type="component" value="Unassembled WGS sequence"/>
</dbReference>
<dbReference type="SUPFAM" id="SSF51126">
    <property type="entry name" value="Pectin lyase-like"/>
    <property type="match status" value="1"/>
</dbReference>
<evidence type="ECO:0000313" key="8">
    <source>
        <dbReference type="Proteomes" id="UP000198432"/>
    </source>
</evidence>
<evidence type="ECO:0000256" key="3">
    <source>
        <dbReference type="ARBA" id="ARBA00023295"/>
    </source>
</evidence>
<dbReference type="RefSeq" id="WP_089319850.1">
    <property type="nucleotide sequence ID" value="NZ_FZOQ01000012.1"/>
</dbReference>
<dbReference type="Gene3D" id="2.160.20.10">
    <property type="entry name" value="Single-stranded right-handed beta-helix, Pectin lyase-like"/>
    <property type="match status" value="1"/>
</dbReference>